<protein>
    <submittedName>
        <fullName evidence="1">Uncharacterized protein</fullName>
    </submittedName>
</protein>
<accession>A0A2P4QA24</accession>
<keyword evidence="2" id="KW-1185">Reference proteome</keyword>
<evidence type="ECO:0000313" key="2">
    <source>
        <dbReference type="Proteomes" id="UP000018888"/>
    </source>
</evidence>
<dbReference type="Proteomes" id="UP000018888">
    <property type="component" value="Unassembled WGS sequence"/>
</dbReference>
<comment type="caution">
    <text evidence="1">The sequence shown here is derived from an EMBL/GenBank/DDBJ whole genome shotgun (WGS) entry which is preliminary data.</text>
</comment>
<dbReference type="AlphaFoldDB" id="A0A2P4QA24"/>
<organism evidence="1 2">
    <name type="scientific">Rhizophagus irregularis (strain DAOM 181602 / DAOM 197198 / MUCL 43194)</name>
    <name type="common">Arbuscular mycorrhizal fungus</name>
    <name type="synonym">Glomus intraradices</name>
    <dbReference type="NCBI Taxonomy" id="747089"/>
    <lineage>
        <taxon>Eukaryota</taxon>
        <taxon>Fungi</taxon>
        <taxon>Fungi incertae sedis</taxon>
        <taxon>Mucoromycota</taxon>
        <taxon>Glomeromycotina</taxon>
        <taxon>Glomeromycetes</taxon>
        <taxon>Glomerales</taxon>
        <taxon>Glomeraceae</taxon>
        <taxon>Rhizophagus</taxon>
    </lineage>
</organism>
<reference evidence="1 2" key="1">
    <citation type="journal article" date="2013" name="Proc. Natl. Acad. Sci. U.S.A.">
        <title>Genome of an arbuscular mycorrhizal fungus provides insight into the oldest plant symbiosis.</title>
        <authorList>
            <person name="Tisserant E."/>
            <person name="Malbreil M."/>
            <person name="Kuo A."/>
            <person name="Kohler A."/>
            <person name="Symeonidi A."/>
            <person name="Balestrini R."/>
            <person name="Charron P."/>
            <person name="Duensing N."/>
            <person name="Frei Dit Frey N."/>
            <person name="Gianinazzi-Pearson V."/>
            <person name="Gilbert L.B."/>
            <person name="Handa Y."/>
            <person name="Herr J.R."/>
            <person name="Hijri M."/>
            <person name="Koul R."/>
            <person name="Kawaguchi M."/>
            <person name="Krajinski F."/>
            <person name="Lammers P.J."/>
            <person name="Masclaux F.G."/>
            <person name="Murat C."/>
            <person name="Morin E."/>
            <person name="Ndikumana S."/>
            <person name="Pagni M."/>
            <person name="Petitpierre D."/>
            <person name="Requena N."/>
            <person name="Rosikiewicz P."/>
            <person name="Riley R."/>
            <person name="Saito K."/>
            <person name="San Clemente H."/>
            <person name="Shapiro H."/>
            <person name="van Tuinen D."/>
            <person name="Becard G."/>
            <person name="Bonfante P."/>
            <person name="Paszkowski U."/>
            <person name="Shachar-Hill Y.Y."/>
            <person name="Tuskan G.A."/>
            <person name="Young P.W."/>
            <person name="Sanders I.R."/>
            <person name="Henrissat B."/>
            <person name="Rensing S.A."/>
            <person name="Grigoriev I.V."/>
            <person name="Corradi N."/>
            <person name="Roux C."/>
            <person name="Martin F."/>
        </authorList>
    </citation>
    <scope>NUCLEOTIDE SEQUENCE [LARGE SCALE GENOMIC DNA]</scope>
    <source>
        <strain evidence="1 2">DAOM 197198</strain>
    </source>
</reference>
<proteinExistence type="predicted"/>
<dbReference type="EMBL" id="AUPC02000071">
    <property type="protein sequence ID" value="POG74491.1"/>
    <property type="molecule type" value="Genomic_DNA"/>
</dbReference>
<reference evidence="1 2" key="2">
    <citation type="journal article" date="2018" name="New Phytol.">
        <title>High intraspecific genome diversity in the model arbuscular mycorrhizal symbiont Rhizophagus irregularis.</title>
        <authorList>
            <person name="Chen E.C.H."/>
            <person name="Morin E."/>
            <person name="Beaudet D."/>
            <person name="Noel J."/>
            <person name="Yildirir G."/>
            <person name="Ndikumana S."/>
            <person name="Charron P."/>
            <person name="St-Onge C."/>
            <person name="Giorgi J."/>
            <person name="Kruger M."/>
            <person name="Marton T."/>
            <person name="Ropars J."/>
            <person name="Grigoriev I.V."/>
            <person name="Hainaut M."/>
            <person name="Henrissat B."/>
            <person name="Roux C."/>
            <person name="Martin F."/>
            <person name="Corradi N."/>
        </authorList>
    </citation>
    <scope>NUCLEOTIDE SEQUENCE [LARGE SCALE GENOMIC DNA]</scope>
    <source>
        <strain evidence="1 2">DAOM 197198</strain>
    </source>
</reference>
<gene>
    <name evidence="1" type="ORF">GLOIN_2v1771336</name>
</gene>
<sequence length="120" mass="14050">MPVSAQVQLMETEIFKNIEHQLMDVEYDDQNIEYQSEDVIAKSSTKNLKKTSDSKAQPVKKKQQCASPKEIQSVMTRYDLILKNNVQEITLYNIPSTWTQLELLQHLEKWGYVIAFKTKR</sequence>
<name>A0A2P4QA24_RHIID</name>
<evidence type="ECO:0000313" key="1">
    <source>
        <dbReference type="EMBL" id="POG74491.1"/>
    </source>
</evidence>